<comment type="domain">
    <text evidence="10">A pair of annexin repeats may form one binding site for calcium and phospholipid.</text>
</comment>
<dbReference type="FunFam" id="1.10.220.10:FF:000002">
    <property type="entry name" value="Annexin"/>
    <property type="match status" value="1"/>
</dbReference>
<protein>
    <recommendedName>
        <fullName evidence="10">Annexin</fullName>
    </recommendedName>
</protein>
<dbReference type="Pfam" id="PF00191">
    <property type="entry name" value="Annexin"/>
    <property type="match status" value="4"/>
</dbReference>
<keyword evidence="11" id="KW-1185">Reference proteome</keyword>
<dbReference type="PROSITE" id="PS51897">
    <property type="entry name" value="ANNEXIN_2"/>
    <property type="match status" value="4"/>
</dbReference>
<dbReference type="SUPFAM" id="SSF47874">
    <property type="entry name" value="Annexin"/>
    <property type="match status" value="1"/>
</dbReference>
<comment type="similarity">
    <text evidence="1 10">Belongs to the annexin family.</text>
</comment>
<evidence type="ECO:0000256" key="2">
    <source>
        <dbReference type="ARBA" id="ARBA00022553"/>
    </source>
</evidence>
<keyword evidence="5" id="KW-0007">Acetylation</keyword>
<sequence length="317" mass="35771">MAFYGTIKANPGFNDEFAADSLENAMKGRGCNKNRILEVLTSCNNAQRQMIRTPYKTKYGKDLVQQLKKELSGDFEEVMLGLMETQTKYDVVQLRKAVKGLGTNEKVLIELICSRTPAELTAIKNEYQNAYGRNLESDVVGDTSGLFQKILVSLLQTTRDQSSHTDPIKAAADAKKLYEDGEKRFGTETSTFRSILLTQNFKQLDLVFAEYEKLTGHDFSKAIEGEFSGDTKTGFLAIIKCMRNKPAYFAEELYKAMKGFGTRDHDLIRIIVSRSEIDLALIRAEFEKMYKKTLVDYIKSECSGVYRDALISIVKGN</sequence>
<dbReference type="AlphaFoldDB" id="A0A0N5AYQ1"/>
<evidence type="ECO:0000313" key="11">
    <source>
        <dbReference type="Proteomes" id="UP000046393"/>
    </source>
</evidence>
<dbReference type="PROSITE" id="PS00223">
    <property type="entry name" value="ANNEXIN_1"/>
    <property type="match status" value="2"/>
</dbReference>
<accession>A0A0N5AYQ1</accession>
<dbReference type="GO" id="GO:0005509">
    <property type="term" value="F:calcium ion binding"/>
    <property type="evidence" value="ECO:0007669"/>
    <property type="project" value="InterPro"/>
</dbReference>
<evidence type="ECO:0000256" key="1">
    <source>
        <dbReference type="ARBA" id="ARBA00007831"/>
    </source>
</evidence>
<keyword evidence="4 10" id="KW-0106">Calcium</keyword>
<keyword evidence="8" id="KW-0968">Cytoplasmic vesicle</keyword>
<keyword evidence="6 10" id="KW-0041">Annexin</keyword>
<dbReference type="GO" id="GO:0005886">
    <property type="term" value="C:plasma membrane"/>
    <property type="evidence" value="ECO:0007669"/>
    <property type="project" value="TreeGrafter"/>
</dbReference>
<dbReference type="InterPro" id="IPR002391">
    <property type="entry name" value="ANX4"/>
</dbReference>
<dbReference type="STRING" id="451379.A0A0N5AYQ1"/>
<dbReference type="GO" id="GO:0005544">
    <property type="term" value="F:calcium-dependent phospholipid binding"/>
    <property type="evidence" value="ECO:0007669"/>
    <property type="project" value="UniProtKB-KW"/>
</dbReference>
<organism evidence="11 12">
    <name type="scientific">Syphacia muris</name>
    <dbReference type="NCBI Taxonomy" id="451379"/>
    <lineage>
        <taxon>Eukaryota</taxon>
        <taxon>Metazoa</taxon>
        <taxon>Ecdysozoa</taxon>
        <taxon>Nematoda</taxon>
        <taxon>Chromadorea</taxon>
        <taxon>Rhabditida</taxon>
        <taxon>Spirurina</taxon>
        <taxon>Oxyuridomorpha</taxon>
        <taxon>Oxyuroidea</taxon>
        <taxon>Oxyuridae</taxon>
        <taxon>Syphacia</taxon>
    </lineage>
</organism>
<dbReference type="FunFam" id="1.10.220.10:FF:000003">
    <property type="entry name" value="Annexin"/>
    <property type="match status" value="1"/>
</dbReference>
<keyword evidence="2" id="KW-0597">Phosphoprotein</keyword>
<dbReference type="GO" id="GO:0001786">
    <property type="term" value="F:phosphatidylserine binding"/>
    <property type="evidence" value="ECO:0007669"/>
    <property type="project" value="TreeGrafter"/>
</dbReference>
<dbReference type="Gene3D" id="1.10.220.10">
    <property type="entry name" value="Annexin"/>
    <property type="match status" value="4"/>
</dbReference>
<evidence type="ECO:0000256" key="6">
    <source>
        <dbReference type="ARBA" id="ARBA00023216"/>
    </source>
</evidence>
<dbReference type="InterPro" id="IPR037104">
    <property type="entry name" value="Annexin_sf"/>
</dbReference>
<dbReference type="GO" id="GO:0042589">
    <property type="term" value="C:zymogen granule membrane"/>
    <property type="evidence" value="ECO:0007669"/>
    <property type="project" value="UniProtKB-SubCell"/>
</dbReference>
<dbReference type="WBParaSite" id="SMUV_0001009901-mRNA-1">
    <property type="protein sequence ID" value="SMUV_0001009901-mRNA-1"/>
    <property type="gene ID" value="SMUV_0001009901"/>
</dbReference>
<dbReference type="InterPro" id="IPR001464">
    <property type="entry name" value="Annexin"/>
</dbReference>
<name>A0A0N5AYQ1_9BILA</name>
<keyword evidence="7 10" id="KW-0111">Calcium/phospholipid-binding</keyword>
<evidence type="ECO:0000313" key="12">
    <source>
        <dbReference type="WBParaSite" id="SMUV_0001009901-mRNA-1"/>
    </source>
</evidence>
<dbReference type="PANTHER" id="PTHR10502:SF102">
    <property type="entry name" value="ANNEXIN B11"/>
    <property type="match status" value="1"/>
</dbReference>
<proteinExistence type="inferred from homology"/>
<dbReference type="InterPro" id="IPR018502">
    <property type="entry name" value="Annexin_repeat"/>
</dbReference>
<evidence type="ECO:0000256" key="10">
    <source>
        <dbReference type="RuleBase" id="RU003540"/>
    </source>
</evidence>
<comment type="subcellular location">
    <subcellularLocation>
        <location evidence="9">Zymogen granule membrane</location>
        <topology evidence="9">Peripheral membrane protein</topology>
    </subcellularLocation>
</comment>
<dbReference type="GO" id="GO:0005634">
    <property type="term" value="C:nucleus"/>
    <property type="evidence" value="ECO:0007669"/>
    <property type="project" value="TreeGrafter"/>
</dbReference>
<reference evidence="12" key="1">
    <citation type="submission" date="2017-02" db="UniProtKB">
        <authorList>
            <consortium name="WormBaseParasite"/>
        </authorList>
    </citation>
    <scope>IDENTIFICATION</scope>
</reference>
<dbReference type="PRINTS" id="PR00196">
    <property type="entry name" value="ANNEXIN"/>
</dbReference>
<evidence type="ECO:0000256" key="9">
    <source>
        <dbReference type="ARBA" id="ARBA00024321"/>
    </source>
</evidence>
<dbReference type="InterPro" id="IPR018252">
    <property type="entry name" value="Annexin_repeat_CS"/>
</dbReference>
<dbReference type="PANTHER" id="PTHR10502">
    <property type="entry name" value="ANNEXIN"/>
    <property type="match status" value="1"/>
</dbReference>
<dbReference type="Proteomes" id="UP000046393">
    <property type="component" value="Unplaced"/>
</dbReference>
<evidence type="ECO:0000256" key="8">
    <source>
        <dbReference type="ARBA" id="ARBA00023329"/>
    </source>
</evidence>
<dbReference type="FunFam" id="1.10.220.10:FF:000001">
    <property type="entry name" value="Annexin"/>
    <property type="match status" value="1"/>
</dbReference>
<keyword evidence="3 10" id="KW-0677">Repeat</keyword>
<evidence type="ECO:0000256" key="4">
    <source>
        <dbReference type="ARBA" id="ARBA00022837"/>
    </source>
</evidence>
<dbReference type="PRINTS" id="PR00200">
    <property type="entry name" value="ANNEXINIV"/>
</dbReference>
<evidence type="ECO:0000256" key="3">
    <source>
        <dbReference type="ARBA" id="ARBA00022737"/>
    </source>
</evidence>
<evidence type="ECO:0000256" key="7">
    <source>
        <dbReference type="ARBA" id="ARBA00023302"/>
    </source>
</evidence>
<dbReference type="FunFam" id="1.10.220.10:FF:000005">
    <property type="entry name" value="Annexin"/>
    <property type="match status" value="1"/>
</dbReference>
<evidence type="ECO:0000256" key="5">
    <source>
        <dbReference type="ARBA" id="ARBA00022990"/>
    </source>
</evidence>
<dbReference type="SMART" id="SM00335">
    <property type="entry name" value="ANX"/>
    <property type="match status" value="4"/>
</dbReference>